<evidence type="ECO:0000313" key="2">
    <source>
        <dbReference type="EMBL" id="MFB9739316.1"/>
    </source>
</evidence>
<dbReference type="GO" id="GO:0016740">
    <property type="term" value="F:transferase activity"/>
    <property type="evidence" value="ECO:0007669"/>
    <property type="project" value="UniProtKB-KW"/>
</dbReference>
<protein>
    <submittedName>
        <fullName evidence="2">Carboxyl transferase domain-containing protein</fullName>
    </submittedName>
</protein>
<evidence type="ECO:0000259" key="1">
    <source>
        <dbReference type="Pfam" id="PF01039"/>
    </source>
</evidence>
<dbReference type="InterPro" id="IPR034733">
    <property type="entry name" value="AcCoA_carboxyl_beta"/>
</dbReference>
<proteinExistence type="predicted"/>
<gene>
    <name evidence="2" type="ORF">ACFFRO_30090</name>
</gene>
<feature type="non-terminal residue" evidence="2">
    <location>
        <position position="1"/>
    </location>
</feature>
<feature type="domain" description="Acetyl-coenzyme A carboxylase carboxyl transferase subunit beta" evidence="1">
    <location>
        <begin position="1"/>
        <end position="48"/>
    </location>
</feature>
<dbReference type="EMBL" id="JBHMAR010000086">
    <property type="protein sequence ID" value="MFB9739316.1"/>
    <property type="molecule type" value="Genomic_DNA"/>
</dbReference>
<name>A0ABV5VNB2_9ACTN</name>
<evidence type="ECO:0000313" key="3">
    <source>
        <dbReference type="Proteomes" id="UP001589703"/>
    </source>
</evidence>
<keyword evidence="2" id="KW-0808">Transferase</keyword>
<dbReference type="RefSeq" id="WP_356760330.1">
    <property type="nucleotide sequence ID" value="NZ_JBHMAR010000086.1"/>
</dbReference>
<keyword evidence="3" id="KW-1185">Reference proteome</keyword>
<dbReference type="InterPro" id="IPR029045">
    <property type="entry name" value="ClpP/crotonase-like_dom_sf"/>
</dbReference>
<reference evidence="2 3" key="1">
    <citation type="submission" date="2024-09" db="EMBL/GenBank/DDBJ databases">
        <authorList>
            <person name="Sun Q."/>
            <person name="Mori K."/>
        </authorList>
    </citation>
    <scope>NUCLEOTIDE SEQUENCE [LARGE SCALE GENOMIC DNA]</scope>
    <source>
        <strain evidence="2 3">JCM 10918</strain>
    </source>
</reference>
<dbReference type="SUPFAM" id="SSF52096">
    <property type="entry name" value="ClpP/crotonase"/>
    <property type="match status" value="1"/>
</dbReference>
<comment type="caution">
    <text evidence="2">The sequence shown here is derived from an EMBL/GenBank/DDBJ whole genome shotgun (WGS) entry which is preliminary data.</text>
</comment>
<dbReference type="Proteomes" id="UP001589703">
    <property type="component" value="Unassembled WGS sequence"/>
</dbReference>
<dbReference type="Pfam" id="PF01039">
    <property type="entry name" value="Carboxyl_trans"/>
    <property type="match status" value="1"/>
</dbReference>
<accession>A0ABV5VNB2</accession>
<dbReference type="Gene3D" id="3.90.226.10">
    <property type="entry name" value="2-enoyl-CoA Hydratase, Chain A, domain 1"/>
    <property type="match status" value="1"/>
</dbReference>
<sequence length="51" mass="5767">ELMHPYYAAERGLVDDVIDPAETREVLVRSLAMLQTKHADLPSRKHGNPPQ</sequence>
<organism evidence="2 3">
    <name type="scientific">Streptomyces thermocoprophilus</name>
    <dbReference type="NCBI Taxonomy" id="78356"/>
    <lineage>
        <taxon>Bacteria</taxon>
        <taxon>Bacillati</taxon>
        <taxon>Actinomycetota</taxon>
        <taxon>Actinomycetes</taxon>
        <taxon>Kitasatosporales</taxon>
        <taxon>Streptomycetaceae</taxon>
        <taxon>Streptomyces</taxon>
    </lineage>
</organism>